<evidence type="ECO:0000256" key="1">
    <source>
        <dbReference type="ARBA" id="ARBA00004340"/>
    </source>
</evidence>
<organism evidence="5 6">
    <name type="scientific">Rhizophagus irregularis</name>
    <dbReference type="NCBI Taxonomy" id="588596"/>
    <lineage>
        <taxon>Eukaryota</taxon>
        <taxon>Fungi</taxon>
        <taxon>Fungi incertae sedis</taxon>
        <taxon>Mucoromycota</taxon>
        <taxon>Glomeromycotina</taxon>
        <taxon>Glomeromycetes</taxon>
        <taxon>Glomerales</taxon>
        <taxon>Glomeraceae</taxon>
        <taxon>Rhizophagus</taxon>
    </lineage>
</organism>
<accession>A0A2I1FNC5</accession>
<comment type="subcellular location">
    <subcellularLocation>
        <location evidence="1">Host cell</location>
    </subcellularLocation>
    <subcellularLocation>
        <location evidence="2">Secreted</location>
    </subcellularLocation>
</comment>
<keyword evidence="3" id="KW-0964">Secreted</keyword>
<evidence type="ECO:0000313" key="6">
    <source>
        <dbReference type="Proteomes" id="UP000232688"/>
    </source>
</evidence>
<evidence type="ECO:0000259" key="4">
    <source>
        <dbReference type="Pfam" id="PF20147"/>
    </source>
</evidence>
<dbReference type="InterPro" id="IPR045379">
    <property type="entry name" value="Crinkler_N"/>
</dbReference>
<sequence>MTSTTSNICLICFVRGETEKDIFPVVIDNNSTVKNLGVEIRKVRQDLSQKNFDLYVR</sequence>
<feature type="domain" description="Crinkler effector protein N-terminal" evidence="4">
    <location>
        <begin position="10"/>
        <end position="46"/>
    </location>
</feature>
<evidence type="ECO:0000256" key="3">
    <source>
        <dbReference type="ARBA" id="ARBA00022525"/>
    </source>
</evidence>
<gene>
    <name evidence="5" type="ORF">RhiirA1_430247</name>
</gene>
<reference evidence="5 6" key="1">
    <citation type="submission" date="2017-10" db="EMBL/GenBank/DDBJ databases">
        <title>Extensive intraspecific genome diversity in a model arbuscular mycorrhizal fungus.</title>
        <authorList>
            <person name="Chen E.C.H."/>
            <person name="Morin E."/>
            <person name="Baudet D."/>
            <person name="Noel J."/>
            <person name="Ndikumana S."/>
            <person name="Charron P."/>
            <person name="St-Onge C."/>
            <person name="Giorgi J."/>
            <person name="Grigoriev I.V."/>
            <person name="Roux C."/>
            <person name="Martin F.M."/>
            <person name="Corradi N."/>
        </authorList>
    </citation>
    <scope>NUCLEOTIDE SEQUENCE [LARGE SCALE GENOMIC DNA]</scope>
    <source>
        <strain evidence="5 6">A1</strain>
    </source>
</reference>
<dbReference type="OrthoDB" id="2305236at2759"/>
<reference evidence="5 6" key="2">
    <citation type="submission" date="2017-10" db="EMBL/GenBank/DDBJ databases">
        <title>Genome analyses suggest a sexual origin of heterokaryosis in a supposedly ancient asexual fungus.</title>
        <authorList>
            <person name="Corradi N."/>
            <person name="Sedzielewska K."/>
            <person name="Noel J."/>
            <person name="Charron P."/>
            <person name="Farinelli L."/>
            <person name="Marton T."/>
            <person name="Kruger M."/>
            <person name="Pelin A."/>
            <person name="Brachmann A."/>
            <person name="Corradi N."/>
        </authorList>
    </citation>
    <scope>NUCLEOTIDE SEQUENCE [LARGE SCALE GENOMIC DNA]</scope>
    <source>
        <strain evidence="5 6">A1</strain>
    </source>
</reference>
<dbReference type="VEuPathDB" id="FungiDB:FUN_018337"/>
<proteinExistence type="predicted"/>
<dbReference type="GO" id="GO:0005576">
    <property type="term" value="C:extracellular region"/>
    <property type="evidence" value="ECO:0007669"/>
    <property type="project" value="UniProtKB-SubCell"/>
</dbReference>
<dbReference type="GO" id="GO:0043657">
    <property type="term" value="C:host cell"/>
    <property type="evidence" value="ECO:0007669"/>
    <property type="project" value="UniProtKB-SubCell"/>
</dbReference>
<dbReference type="Pfam" id="PF20147">
    <property type="entry name" value="Crinkler"/>
    <property type="match status" value="1"/>
</dbReference>
<evidence type="ECO:0000256" key="2">
    <source>
        <dbReference type="ARBA" id="ARBA00004613"/>
    </source>
</evidence>
<name>A0A2I1FNC5_9GLOM</name>
<dbReference type="EMBL" id="LLXH01005789">
    <property type="protein sequence ID" value="PKC52428.1"/>
    <property type="molecule type" value="Genomic_DNA"/>
</dbReference>
<evidence type="ECO:0000313" key="5">
    <source>
        <dbReference type="EMBL" id="PKC52428.1"/>
    </source>
</evidence>
<dbReference type="AlphaFoldDB" id="A0A2I1FNC5"/>
<feature type="non-terminal residue" evidence="5">
    <location>
        <position position="57"/>
    </location>
</feature>
<dbReference type="VEuPathDB" id="FungiDB:RhiirA1_430247"/>
<dbReference type="Proteomes" id="UP000232688">
    <property type="component" value="Unassembled WGS sequence"/>
</dbReference>
<comment type="caution">
    <text evidence="5">The sequence shown here is derived from an EMBL/GenBank/DDBJ whole genome shotgun (WGS) entry which is preliminary data.</text>
</comment>
<protein>
    <recommendedName>
        <fullName evidence="4">Crinkler effector protein N-terminal domain-containing protein</fullName>
    </recommendedName>
</protein>